<dbReference type="SUPFAM" id="SSF53756">
    <property type="entry name" value="UDP-Glycosyltransferase/glycogen phosphorylase"/>
    <property type="match status" value="1"/>
</dbReference>
<keyword evidence="4" id="KW-0808">Transferase</keyword>
<evidence type="ECO:0000259" key="1">
    <source>
        <dbReference type="Pfam" id="PF00535"/>
    </source>
</evidence>
<evidence type="ECO:0000313" key="4">
    <source>
        <dbReference type="EMBL" id="SEH10275.1"/>
    </source>
</evidence>
<dbReference type="Gene3D" id="3.40.50.11090">
    <property type="match status" value="1"/>
</dbReference>
<dbReference type="InterPro" id="IPR001173">
    <property type="entry name" value="Glyco_trans_2-like"/>
</dbReference>
<name>A0A1H6FKB8_THEAL</name>
<dbReference type="Gene3D" id="3.90.550.10">
    <property type="entry name" value="Spore Coat Polysaccharide Biosynthesis Protein SpsA, Chain A"/>
    <property type="match status" value="1"/>
</dbReference>
<dbReference type="Pfam" id="PF00535">
    <property type="entry name" value="Glycos_transf_2"/>
    <property type="match status" value="1"/>
</dbReference>
<gene>
    <name evidence="4" type="ORF">SAMN02745716_0124</name>
</gene>
<feature type="domain" description="WsaF N-terminal" evidence="2">
    <location>
        <begin position="533"/>
        <end position="674"/>
    </location>
</feature>
<keyword evidence="5" id="KW-1185">Reference proteome</keyword>
<dbReference type="GO" id="GO:0016758">
    <property type="term" value="F:hexosyltransferase activity"/>
    <property type="evidence" value="ECO:0007669"/>
    <property type="project" value="UniProtKB-ARBA"/>
</dbReference>
<reference evidence="5" key="1">
    <citation type="submission" date="2016-10" db="EMBL/GenBank/DDBJ databases">
        <authorList>
            <person name="Varghese N."/>
            <person name="Submissions S."/>
        </authorList>
    </citation>
    <scope>NUCLEOTIDE SEQUENCE [LARGE SCALE GENOMIC DNA]</scope>
    <source>
        <strain evidence="5">ATCC 35263</strain>
    </source>
</reference>
<dbReference type="InterPro" id="IPR048510">
    <property type="entry name" value="WsaF_N"/>
</dbReference>
<proteinExistence type="predicted"/>
<dbReference type="EMBL" id="FNWJ01000001">
    <property type="protein sequence ID" value="SEH10275.1"/>
    <property type="molecule type" value="Genomic_DNA"/>
</dbReference>
<dbReference type="OrthoDB" id="2676521at2"/>
<evidence type="ECO:0000313" key="5">
    <source>
        <dbReference type="Proteomes" id="UP000222056"/>
    </source>
</evidence>
<evidence type="ECO:0000259" key="3">
    <source>
        <dbReference type="Pfam" id="PF22772"/>
    </source>
</evidence>
<dbReference type="Pfam" id="PF21374">
    <property type="entry name" value="WsaF_N"/>
    <property type="match status" value="1"/>
</dbReference>
<dbReference type="STRING" id="29539.SAMN02745716_0124"/>
<evidence type="ECO:0000259" key="2">
    <source>
        <dbReference type="Pfam" id="PF21374"/>
    </source>
</evidence>
<dbReference type="PANTHER" id="PTHR22916">
    <property type="entry name" value="GLYCOSYLTRANSFERASE"/>
    <property type="match status" value="1"/>
</dbReference>
<dbReference type="InterPro" id="IPR055050">
    <property type="entry name" value="WsaF_C"/>
</dbReference>
<dbReference type="GO" id="GO:0030247">
    <property type="term" value="F:polysaccharide binding"/>
    <property type="evidence" value="ECO:0007669"/>
    <property type="project" value="InterPro"/>
</dbReference>
<dbReference type="SUPFAM" id="SSF53448">
    <property type="entry name" value="Nucleotide-diphospho-sugar transferases"/>
    <property type="match status" value="1"/>
</dbReference>
<organism evidence="4 5">
    <name type="scientific">Thermoleophilum album</name>
    <dbReference type="NCBI Taxonomy" id="29539"/>
    <lineage>
        <taxon>Bacteria</taxon>
        <taxon>Bacillati</taxon>
        <taxon>Actinomycetota</taxon>
        <taxon>Thermoleophilia</taxon>
        <taxon>Thermoleophilales</taxon>
        <taxon>Thermoleophilaceae</taxon>
        <taxon>Thermoleophilum</taxon>
    </lineage>
</organism>
<feature type="domain" description="Glycosyltransferase 2-like" evidence="1">
    <location>
        <begin position="157"/>
        <end position="317"/>
    </location>
</feature>
<dbReference type="PANTHER" id="PTHR22916:SF3">
    <property type="entry name" value="UDP-GLCNAC:BETAGAL BETA-1,3-N-ACETYLGLUCOSAMINYLTRANSFERASE-LIKE PROTEIN 1"/>
    <property type="match status" value="1"/>
</dbReference>
<dbReference type="RefSeq" id="WP_143038489.1">
    <property type="nucleotide sequence ID" value="NZ_FNWJ01000001.1"/>
</dbReference>
<dbReference type="AlphaFoldDB" id="A0A1H6FKB8"/>
<protein>
    <submittedName>
        <fullName evidence="4">Glycosyltransferase, GT2 family</fullName>
    </submittedName>
</protein>
<accession>A0A1H6FKB8</accession>
<dbReference type="Gene3D" id="3.40.50.2000">
    <property type="entry name" value="Glycogen Phosphorylase B"/>
    <property type="match status" value="1"/>
</dbReference>
<dbReference type="Pfam" id="PF22772">
    <property type="entry name" value="WsaF_C"/>
    <property type="match status" value="1"/>
</dbReference>
<feature type="domain" description="WsaF C-terminal" evidence="3">
    <location>
        <begin position="728"/>
        <end position="866"/>
    </location>
</feature>
<dbReference type="InterPro" id="IPR029044">
    <property type="entry name" value="Nucleotide-diphossugar_trans"/>
</dbReference>
<dbReference type="Proteomes" id="UP000222056">
    <property type="component" value="Unassembled WGS sequence"/>
</dbReference>
<sequence length="939" mass="104633">MSRGGRPTLETGGLTLRCGLDWPLPDEVEVGAGTALFVGGWCFAREARLTGLHLLVDGQPQPLLAFRAPRRDVLDQHPDEPYSYRSGFWGIARIGPRAPGEKVEIAIAARAADRRSATARLATVAVGTPLATPLPLSEWANLGDYVGETGDAPLVAIAMATYEPPPELLRKQIESLRAQTYRRWVCVISDDRSSPARRRVIEQLIADDPRFHLSVSPERLRFYRNFERALRLVPREAQFVALADQDDRWQPDKLERLLAAIGNNDLVYSDQRIVDEQGRELAATYWSVRDNDHRDLAALLFANCVTGAASLFRRDLLDVALPFPPRQFAHFHDHWLALVARVRRGVAYLPEALSDYVQHGAAVLGHDRANDMPSLGARLRRLREDPRQRLHRWRLTYFVDCCRLMTLAAILEQRLGRKLSLRDRRALQLLARAERSSFAWLRLWLRAARELLGRPRTLAAELGLALALLWRRFAALVPGASERPRPIRRIDAAPPARLVQQPGRRELRDPAVGALAAKIAPLELAVSDGEPERLNLLIPHVDLKHLFGGYLTKFALALTLAEHGRRVRVVTVDPQPPLPGDWRGRLASYPGLEGIDERVEFAFGRESEALRVSPRDGFVATTWWTAHVAHAALRELGREGQGFLYLIQEYEPFTFPMGSHAALAAASYELPHAALFSTEFLRDWFRERRIGVFAAGDAAGERRSLAFCNPITPVTPPTQRELAARRERRLLFYARPEAHAARNMYELGVLALVEAARRGAFDEGSWQLHGIGSVEGERSIEIARGVELRVGMRCDQRSYAQVLREHDLGLALMYTPHPSLVPIEMAASGMVVVTNTFETKTAERLHAISPNLMAADARPDALAQAIAVACRRVEDTRSRVAGALAVSWPRGRKEAFSDAVVAQILELERELGGQSTSEAKGVRAVPAVQSAMGVGKEVR</sequence>